<dbReference type="EMBL" id="CM001196">
    <property type="protein sequence ID" value="EGP91980.1"/>
    <property type="molecule type" value="Genomic_DNA"/>
</dbReference>
<protein>
    <submittedName>
        <fullName evidence="1">Uncharacterized protein</fullName>
    </submittedName>
</protein>
<name>F9X0N7_ZYMTI</name>
<reference evidence="1 2" key="1">
    <citation type="journal article" date="2011" name="PLoS Genet.">
        <title>Finished genome of the fungal wheat pathogen Mycosphaerella graminicola reveals dispensome structure, chromosome plasticity, and stealth pathogenesis.</title>
        <authorList>
            <person name="Goodwin S.B."/>
            <person name="Ben M'barek S."/>
            <person name="Dhillon B."/>
            <person name="Wittenberg A.H.J."/>
            <person name="Crane C.F."/>
            <person name="Hane J.K."/>
            <person name="Foster A.J."/>
            <person name="Van der Lee T.A.J."/>
            <person name="Grimwood J."/>
            <person name="Aerts A."/>
            <person name="Antoniw J."/>
            <person name="Bailey A."/>
            <person name="Bluhm B."/>
            <person name="Bowler J."/>
            <person name="Bristow J."/>
            <person name="van der Burgt A."/>
            <person name="Canto-Canche B."/>
            <person name="Churchill A.C.L."/>
            <person name="Conde-Ferraez L."/>
            <person name="Cools H.J."/>
            <person name="Coutinho P.M."/>
            <person name="Csukai M."/>
            <person name="Dehal P."/>
            <person name="De Wit P."/>
            <person name="Donzelli B."/>
            <person name="van de Geest H.C."/>
            <person name="van Ham R.C.H.J."/>
            <person name="Hammond-Kosack K.E."/>
            <person name="Henrissat B."/>
            <person name="Kilian A."/>
            <person name="Kobayashi A.K."/>
            <person name="Koopmann E."/>
            <person name="Kourmpetis Y."/>
            <person name="Kuzniar A."/>
            <person name="Lindquist E."/>
            <person name="Lombard V."/>
            <person name="Maliepaard C."/>
            <person name="Martins N."/>
            <person name="Mehrabi R."/>
            <person name="Nap J.P.H."/>
            <person name="Ponomarenko A."/>
            <person name="Rudd J.J."/>
            <person name="Salamov A."/>
            <person name="Schmutz J."/>
            <person name="Schouten H.J."/>
            <person name="Shapiro H."/>
            <person name="Stergiopoulos I."/>
            <person name="Torriani S.F.F."/>
            <person name="Tu H."/>
            <person name="de Vries R.P."/>
            <person name="Waalwijk C."/>
            <person name="Ware S.B."/>
            <person name="Wiebenga A."/>
            <person name="Zwiers L.-H."/>
            <person name="Oliver R.P."/>
            <person name="Grigoriev I.V."/>
            <person name="Kema G.H.J."/>
        </authorList>
    </citation>
    <scope>NUCLEOTIDE SEQUENCE [LARGE SCALE GENOMIC DNA]</scope>
    <source>
        <strain evidence="2">CBS 115943 / IPO323</strain>
    </source>
</reference>
<dbReference type="AlphaFoldDB" id="F9X0N7"/>
<dbReference type="InParanoid" id="F9X0N7"/>
<dbReference type="OrthoDB" id="5357726at2759"/>
<organism evidence="1 2">
    <name type="scientific">Zymoseptoria tritici (strain CBS 115943 / IPO323)</name>
    <name type="common">Speckled leaf blotch fungus</name>
    <name type="synonym">Septoria tritici</name>
    <dbReference type="NCBI Taxonomy" id="336722"/>
    <lineage>
        <taxon>Eukaryota</taxon>
        <taxon>Fungi</taxon>
        <taxon>Dikarya</taxon>
        <taxon>Ascomycota</taxon>
        <taxon>Pezizomycotina</taxon>
        <taxon>Dothideomycetes</taxon>
        <taxon>Dothideomycetidae</taxon>
        <taxon>Mycosphaerellales</taxon>
        <taxon>Mycosphaerellaceae</taxon>
        <taxon>Zymoseptoria</taxon>
    </lineage>
</organism>
<dbReference type="RefSeq" id="XP_003857004.1">
    <property type="nucleotide sequence ID" value="XM_003856956.1"/>
</dbReference>
<accession>F9X0N7</accession>
<dbReference type="GeneID" id="13398715"/>
<dbReference type="Proteomes" id="UP000008062">
    <property type="component" value="Chromosome 1"/>
</dbReference>
<dbReference type="HOGENOM" id="CLU_1355610_0_0_1"/>
<dbReference type="KEGG" id="ztr:MYCGRDRAFT_90041"/>
<proteinExistence type="predicted"/>
<sequence length="202" mass="21736">MLSSSFVARRGSSPVKQGAAKGSRIAFADLVLALTNIASTRCKKGTMRDIKTRACACGAPHDQSPGHTCAADTDSCPRETLSGFTAQQTQQLTDAFADAMELAGYVRSPATATKVGQIFEHYFNPVDRKMVDNVYDAILGGDPSHPPGNPLLADITVVPDFTDNRYPNLVCKRGVMAALRYQDTDKPKLFLACERSTVVGHL</sequence>
<evidence type="ECO:0000313" key="2">
    <source>
        <dbReference type="Proteomes" id="UP000008062"/>
    </source>
</evidence>
<keyword evidence="2" id="KW-1185">Reference proteome</keyword>
<gene>
    <name evidence="1" type="ORF">MYCGRDRAFT_90041</name>
</gene>
<evidence type="ECO:0000313" key="1">
    <source>
        <dbReference type="EMBL" id="EGP91980.1"/>
    </source>
</evidence>